<dbReference type="AlphaFoldDB" id="A0A1A9UI79"/>
<dbReference type="EnsemblMetazoa" id="GAUT005689-RA">
    <property type="protein sequence ID" value="GAUT005689-PA"/>
    <property type="gene ID" value="GAUT005689"/>
</dbReference>
<evidence type="ECO:0000313" key="2">
    <source>
        <dbReference type="Proteomes" id="UP000078200"/>
    </source>
</evidence>
<protein>
    <submittedName>
        <fullName evidence="1">Uncharacterized protein</fullName>
    </submittedName>
</protein>
<dbReference type="VEuPathDB" id="VectorBase:GAUT005689"/>
<proteinExistence type="predicted"/>
<sequence length="122" mass="14307">MYSTNPVSNNSELRTLATYLQDPNPNHYRHEQARQFQLLSEYPVTLRKMPRPVYYQVYTSPLLNKRHTLRVRDNAWTHKENFGNHVEVEFGKVVATGKLIQMQFTQVLSISKTDEILISQLS</sequence>
<name>A0A1A9UI79_GLOAU</name>
<reference evidence="1" key="1">
    <citation type="submission" date="2020-05" db="UniProtKB">
        <authorList>
            <consortium name="EnsemblMetazoa"/>
        </authorList>
    </citation>
    <scope>IDENTIFICATION</scope>
    <source>
        <strain evidence="1">TTRI</strain>
    </source>
</reference>
<accession>A0A1A9UI79</accession>
<organism evidence="1 2">
    <name type="scientific">Glossina austeni</name>
    <name type="common">Savannah tsetse fly</name>
    <dbReference type="NCBI Taxonomy" id="7395"/>
    <lineage>
        <taxon>Eukaryota</taxon>
        <taxon>Metazoa</taxon>
        <taxon>Ecdysozoa</taxon>
        <taxon>Arthropoda</taxon>
        <taxon>Hexapoda</taxon>
        <taxon>Insecta</taxon>
        <taxon>Pterygota</taxon>
        <taxon>Neoptera</taxon>
        <taxon>Endopterygota</taxon>
        <taxon>Diptera</taxon>
        <taxon>Brachycera</taxon>
        <taxon>Muscomorpha</taxon>
        <taxon>Hippoboscoidea</taxon>
        <taxon>Glossinidae</taxon>
        <taxon>Glossina</taxon>
    </lineage>
</organism>
<keyword evidence="2" id="KW-1185">Reference proteome</keyword>
<dbReference type="Proteomes" id="UP000078200">
    <property type="component" value="Unassembled WGS sequence"/>
</dbReference>
<evidence type="ECO:0000313" key="1">
    <source>
        <dbReference type="EnsemblMetazoa" id="GAUT005689-PA"/>
    </source>
</evidence>